<feature type="domain" description="ABC transmembrane type-1" evidence="8">
    <location>
        <begin position="83"/>
        <end position="296"/>
    </location>
</feature>
<feature type="transmembrane region" description="Helical" evidence="7">
    <location>
        <begin position="87"/>
        <end position="109"/>
    </location>
</feature>
<keyword evidence="10" id="KW-1185">Reference proteome</keyword>
<evidence type="ECO:0000256" key="2">
    <source>
        <dbReference type="ARBA" id="ARBA00022448"/>
    </source>
</evidence>
<feature type="transmembrane region" description="Helical" evidence="7">
    <location>
        <begin position="275"/>
        <end position="297"/>
    </location>
</feature>
<dbReference type="Pfam" id="PF00528">
    <property type="entry name" value="BPD_transp_1"/>
    <property type="match status" value="1"/>
</dbReference>
<dbReference type="Proteomes" id="UP001203665">
    <property type="component" value="Unassembled WGS sequence"/>
</dbReference>
<dbReference type="Gene3D" id="1.10.3720.10">
    <property type="entry name" value="MetI-like"/>
    <property type="match status" value="1"/>
</dbReference>
<evidence type="ECO:0000256" key="1">
    <source>
        <dbReference type="ARBA" id="ARBA00004651"/>
    </source>
</evidence>
<dbReference type="InterPro" id="IPR000515">
    <property type="entry name" value="MetI-like"/>
</dbReference>
<keyword evidence="2 7" id="KW-0813">Transport</keyword>
<dbReference type="SUPFAM" id="SSF161098">
    <property type="entry name" value="MetI-like"/>
    <property type="match status" value="1"/>
</dbReference>
<evidence type="ECO:0000259" key="8">
    <source>
        <dbReference type="PROSITE" id="PS50928"/>
    </source>
</evidence>
<protein>
    <submittedName>
        <fullName evidence="9">Sugar ABC transporter permease</fullName>
    </submittedName>
</protein>
<keyword evidence="3" id="KW-1003">Cell membrane</keyword>
<feature type="transmembrane region" description="Helical" evidence="7">
    <location>
        <begin position="221"/>
        <end position="242"/>
    </location>
</feature>
<keyword evidence="4 7" id="KW-0812">Transmembrane</keyword>
<dbReference type="CDD" id="cd06261">
    <property type="entry name" value="TM_PBP2"/>
    <property type="match status" value="1"/>
</dbReference>
<feature type="transmembrane region" description="Helical" evidence="7">
    <location>
        <begin position="21"/>
        <end position="48"/>
    </location>
</feature>
<gene>
    <name evidence="9" type="ORF">NDM98_16585</name>
</gene>
<evidence type="ECO:0000256" key="5">
    <source>
        <dbReference type="ARBA" id="ARBA00022989"/>
    </source>
</evidence>
<reference evidence="9" key="1">
    <citation type="submission" date="2022-06" db="EMBL/GenBank/DDBJ databases">
        <title>Alkalicoccobacillus porphyridii sp. nov., isolated from a marine red alga, Porphyridium purpureum and reclassification of Shouchella plakortidis and Shouchella gibsonii as Alkalicoccobacillus plakortidis comb. nov. and Alkalicoccobacillus gibsonii comb. nov.</title>
        <authorList>
            <person name="Kim K.H."/>
            <person name="Lee J.K."/>
            <person name="Han D.M."/>
            <person name="Baek J.H."/>
            <person name="Jeon C.O."/>
        </authorList>
    </citation>
    <scope>NUCLEOTIDE SEQUENCE</scope>
    <source>
        <strain evidence="9">DSM 19153</strain>
    </source>
</reference>
<evidence type="ECO:0000256" key="7">
    <source>
        <dbReference type="RuleBase" id="RU363032"/>
    </source>
</evidence>
<keyword evidence="5 7" id="KW-1133">Transmembrane helix</keyword>
<organism evidence="9 10">
    <name type="scientific">Alkalicoccobacillus plakortidis</name>
    <dbReference type="NCBI Taxonomy" id="444060"/>
    <lineage>
        <taxon>Bacteria</taxon>
        <taxon>Bacillati</taxon>
        <taxon>Bacillota</taxon>
        <taxon>Bacilli</taxon>
        <taxon>Bacillales</taxon>
        <taxon>Bacillaceae</taxon>
        <taxon>Alkalicoccobacillus</taxon>
    </lineage>
</organism>
<dbReference type="PANTHER" id="PTHR30193">
    <property type="entry name" value="ABC TRANSPORTER PERMEASE PROTEIN"/>
    <property type="match status" value="1"/>
</dbReference>
<dbReference type="SUPFAM" id="SSF160964">
    <property type="entry name" value="MalF N-terminal region-like"/>
    <property type="match status" value="1"/>
</dbReference>
<keyword evidence="6 7" id="KW-0472">Membrane</keyword>
<dbReference type="PROSITE" id="PS50928">
    <property type="entry name" value="ABC_TM1"/>
    <property type="match status" value="1"/>
</dbReference>
<proteinExistence type="inferred from homology"/>
<comment type="similarity">
    <text evidence="7">Belongs to the binding-protein-dependent transport system permease family.</text>
</comment>
<comment type="subcellular location">
    <subcellularLocation>
        <location evidence="1 7">Cell membrane</location>
        <topology evidence="1 7">Multi-pass membrane protein</topology>
    </subcellularLocation>
</comment>
<evidence type="ECO:0000313" key="10">
    <source>
        <dbReference type="Proteomes" id="UP001203665"/>
    </source>
</evidence>
<feature type="transmembrane region" description="Helical" evidence="7">
    <location>
        <begin position="121"/>
        <end position="141"/>
    </location>
</feature>
<evidence type="ECO:0000256" key="4">
    <source>
        <dbReference type="ARBA" id="ARBA00022692"/>
    </source>
</evidence>
<evidence type="ECO:0000313" key="9">
    <source>
        <dbReference type="EMBL" id="MCM2676900.1"/>
    </source>
</evidence>
<name>A0ABT0XME8_9BACI</name>
<dbReference type="InterPro" id="IPR051393">
    <property type="entry name" value="ABC_transporter_permease"/>
</dbReference>
<feature type="transmembrane region" description="Helical" evidence="7">
    <location>
        <begin position="172"/>
        <end position="193"/>
    </location>
</feature>
<accession>A0ABT0XME8</accession>
<evidence type="ECO:0000256" key="6">
    <source>
        <dbReference type="ARBA" id="ARBA00023136"/>
    </source>
</evidence>
<sequence>MARKKGFKPNQSIKRPFKPEPYYFITPAIVLLIVFAVLPIFIALVISFTDMDLRGISNWSNITFVGLENYRVLLSDPIFWTSLYNTFFYVVIGVPLVILSSLGAALLLSYGSNKLFQFFRVIYYMPAITNIVAIAVIWGFLYNVSYGLFNQILGFINAGPIPWLEDPTIAKLSLILLAVWKGIGINMLIYLAALQSIPKDYYEAATIDGASRTQQFFKITFPLLGFATFFITVTTLIGWLQFFEEPFVMTQGGPLDGTISIALFIYQTGFSYSNFGYAAAASFVLFIIIIIATLIQFKLRRKQEDI</sequence>
<evidence type="ECO:0000256" key="3">
    <source>
        <dbReference type="ARBA" id="ARBA00022475"/>
    </source>
</evidence>
<dbReference type="EMBL" id="JAMQJY010000002">
    <property type="protein sequence ID" value="MCM2676900.1"/>
    <property type="molecule type" value="Genomic_DNA"/>
</dbReference>
<comment type="caution">
    <text evidence="9">The sequence shown here is derived from an EMBL/GenBank/DDBJ whole genome shotgun (WGS) entry which is preliminary data.</text>
</comment>
<dbReference type="PANTHER" id="PTHR30193:SF37">
    <property type="entry name" value="INNER MEMBRANE ABC TRANSPORTER PERMEASE PROTEIN YCJO"/>
    <property type="match status" value="1"/>
</dbReference>
<dbReference type="RefSeq" id="WP_251610405.1">
    <property type="nucleotide sequence ID" value="NZ_JAMQJY010000002.1"/>
</dbReference>
<dbReference type="InterPro" id="IPR035906">
    <property type="entry name" value="MetI-like_sf"/>
</dbReference>